<feature type="transmembrane region" description="Helical" evidence="1">
    <location>
        <begin position="34"/>
        <end position="51"/>
    </location>
</feature>
<organism evidence="2 3">
    <name type="scientific">Azonexus hydrophilus</name>
    <dbReference type="NCBI Taxonomy" id="418702"/>
    <lineage>
        <taxon>Bacteria</taxon>
        <taxon>Pseudomonadati</taxon>
        <taxon>Pseudomonadota</taxon>
        <taxon>Betaproteobacteria</taxon>
        <taxon>Rhodocyclales</taxon>
        <taxon>Azonexaceae</taxon>
        <taxon>Azonexus</taxon>
    </lineage>
</organism>
<dbReference type="Proteomes" id="UP001479520">
    <property type="component" value="Chromosome"/>
</dbReference>
<evidence type="ECO:0000256" key="1">
    <source>
        <dbReference type="SAM" id="Phobius"/>
    </source>
</evidence>
<name>A0ABZ2XE37_9RHOO</name>
<dbReference type="Pfam" id="PF07254">
    <property type="entry name" value="Cpta_toxin"/>
    <property type="match status" value="1"/>
</dbReference>
<keyword evidence="3" id="KW-1185">Reference proteome</keyword>
<gene>
    <name evidence="2" type="ORF">AADV58_09665</name>
</gene>
<feature type="transmembrane region" description="Helical" evidence="1">
    <location>
        <begin position="9"/>
        <end position="28"/>
    </location>
</feature>
<accession>A0ABZ2XE37</accession>
<keyword evidence="1" id="KW-0812">Transmembrane</keyword>
<evidence type="ECO:0000313" key="2">
    <source>
        <dbReference type="EMBL" id="WZJ20227.1"/>
    </source>
</evidence>
<evidence type="ECO:0000313" key="3">
    <source>
        <dbReference type="Proteomes" id="UP001479520"/>
    </source>
</evidence>
<protein>
    <submittedName>
        <fullName evidence="2">Protein YgfX</fullName>
    </submittedName>
</protein>
<reference evidence="2 3" key="1">
    <citation type="submission" date="2024-04" db="EMBL/GenBank/DDBJ databases">
        <title>Dissimilatory iodate-reducing microorganisms contribute to the enrichment of iodine in groundwater.</title>
        <authorList>
            <person name="Jiang Z."/>
        </authorList>
    </citation>
    <scope>NUCLEOTIDE SEQUENCE [LARGE SCALE GENOMIC DNA]</scope>
    <source>
        <strain evidence="2 3">NCP973</strain>
    </source>
</reference>
<dbReference type="RefSeq" id="WP_341743036.1">
    <property type="nucleotide sequence ID" value="NZ_CP151406.1"/>
</dbReference>
<dbReference type="EMBL" id="CP151406">
    <property type="protein sequence ID" value="WZJ20227.1"/>
    <property type="molecule type" value="Genomic_DNA"/>
</dbReference>
<proteinExistence type="predicted"/>
<dbReference type="InterPro" id="IPR009883">
    <property type="entry name" value="YgfX"/>
</dbReference>
<keyword evidence="1" id="KW-0472">Membrane</keyword>
<sequence>MIIGLHRSFLLDRLLLLVVLASVVFIGFYPGEPWQVAGLLVVVVLLVGLAWRQLRPPFAALRLTHDGRVEGRLQEDGEFVALRCLPGATVHRWLTVLHLAPESGGAASVLVVTVDSSGPDEFRRLRVFLRWQNRVSASGDVA</sequence>
<keyword evidence="1" id="KW-1133">Transmembrane helix</keyword>